<sequence>MLISVGIWKALMMYLLLISITYLSKDMSMSCIGYFESSFAMIDVNGVGFTQLARLGGRIYLELLVYIIEASTLGFPSSLWVHYLLPSGLQLSVWQFQAFMIAIFPVCFYGPVIKVPVGGAYIQHSRDVDMSFQIPDVVILPLKRSFYTG</sequence>
<proteinExistence type="predicted"/>
<evidence type="ECO:0000313" key="3">
    <source>
        <dbReference type="Proteomes" id="UP001151760"/>
    </source>
</evidence>
<feature type="transmembrane region" description="Helical" evidence="1">
    <location>
        <begin position="91"/>
        <end position="112"/>
    </location>
</feature>
<protein>
    <submittedName>
        <fullName evidence="2">Uncharacterized protein</fullName>
    </submittedName>
</protein>
<feature type="transmembrane region" description="Helical" evidence="1">
    <location>
        <begin position="6"/>
        <end position="24"/>
    </location>
</feature>
<keyword evidence="1" id="KW-0472">Membrane</keyword>
<evidence type="ECO:0000313" key="2">
    <source>
        <dbReference type="EMBL" id="GJT69462.1"/>
    </source>
</evidence>
<gene>
    <name evidence="2" type="ORF">Tco_1028748</name>
</gene>
<keyword evidence="3" id="KW-1185">Reference proteome</keyword>
<evidence type="ECO:0000256" key="1">
    <source>
        <dbReference type="SAM" id="Phobius"/>
    </source>
</evidence>
<reference evidence="2" key="2">
    <citation type="submission" date="2022-01" db="EMBL/GenBank/DDBJ databases">
        <authorList>
            <person name="Yamashiro T."/>
            <person name="Shiraishi A."/>
            <person name="Satake H."/>
            <person name="Nakayama K."/>
        </authorList>
    </citation>
    <scope>NUCLEOTIDE SEQUENCE</scope>
</reference>
<feature type="transmembrane region" description="Helical" evidence="1">
    <location>
        <begin position="63"/>
        <end position="85"/>
    </location>
</feature>
<keyword evidence="1" id="KW-0812">Transmembrane</keyword>
<keyword evidence="1" id="KW-1133">Transmembrane helix</keyword>
<accession>A0ABQ5G399</accession>
<organism evidence="2 3">
    <name type="scientific">Tanacetum coccineum</name>
    <dbReference type="NCBI Taxonomy" id="301880"/>
    <lineage>
        <taxon>Eukaryota</taxon>
        <taxon>Viridiplantae</taxon>
        <taxon>Streptophyta</taxon>
        <taxon>Embryophyta</taxon>
        <taxon>Tracheophyta</taxon>
        <taxon>Spermatophyta</taxon>
        <taxon>Magnoliopsida</taxon>
        <taxon>eudicotyledons</taxon>
        <taxon>Gunneridae</taxon>
        <taxon>Pentapetalae</taxon>
        <taxon>asterids</taxon>
        <taxon>campanulids</taxon>
        <taxon>Asterales</taxon>
        <taxon>Asteraceae</taxon>
        <taxon>Asteroideae</taxon>
        <taxon>Anthemideae</taxon>
        <taxon>Anthemidinae</taxon>
        <taxon>Tanacetum</taxon>
    </lineage>
</organism>
<dbReference type="EMBL" id="BQNB010017990">
    <property type="protein sequence ID" value="GJT69462.1"/>
    <property type="molecule type" value="Genomic_DNA"/>
</dbReference>
<dbReference type="Proteomes" id="UP001151760">
    <property type="component" value="Unassembled WGS sequence"/>
</dbReference>
<comment type="caution">
    <text evidence="2">The sequence shown here is derived from an EMBL/GenBank/DDBJ whole genome shotgun (WGS) entry which is preliminary data.</text>
</comment>
<reference evidence="2" key="1">
    <citation type="journal article" date="2022" name="Int. J. Mol. Sci.">
        <title>Draft Genome of Tanacetum Coccineum: Genomic Comparison of Closely Related Tanacetum-Family Plants.</title>
        <authorList>
            <person name="Yamashiro T."/>
            <person name="Shiraishi A."/>
            <person name="Nakayama K."/>
            <person name="Satake H."/>
        </authorList>
    </citation>
    <scope>NUCLEOTIDE SEQUENCE</scope>
</reference>
<name>A0ABQ5G399_9ASTR</name>